<dbReference type="Gene3D" id="3.40.50.980">
    <property type="match status" value="2"/>
</dbReference>
<protein>
    <submittedName>
        <fullName evidence="7">Nonribosomal peptide synthetase</fullName>
    </submittedName>
</protein>
<dbReference type="InterPro" id="IPR023213">
    <property type="entry name" value="CAT-like_dom_sf"/>
</dbReference>
<gene>
    <name evidence="7" type="ORF">X797_009415</name>
</gene>
<dbReference type="InterPro" id="IPR001242">
    <property type="entry name" value="Condensation_dom"/>
</dbReference>
<dbReference type="Gene3D" id="2.30.38.10">
    <property type="entry name" value="Luciferase, Domain 3"/>
    <property type="match status" value="1"/>
</dbReference>
<dbReference type="InterPro" id="IPR009081">
    <property type="entry name" value="PP-bd_ACP"/>
</dbReference>
<dbReference type="FunFam" id="3.30.300.30:FF:000015">
    <property type="entry name" value="Nonribosomal peptide synthase SidD"/>
    <property type="match status" value="1"/>
</dbReference>
<dbReference type="GO" id="GO:0043041">
    <property type="term" value="P:amino acid activation for nonribosomal peptide biosynthetic process"/>
    <property type="evidence" value="ECO:0007669"/>
    <property type="project" value="TreeGrafter"/>
</dbReference>
<evidence type="ECO:0000256" key="4">
    <source>
        <dbReference type="ARBA" id="ARBA00022598"/>
    </source>
</evidence>
<dbReference type="InterPro" id="IPR000873">
    <property type="entry name" value="AMP-dep_synth/lig_dom"/>
</dbReference>
<evidence type="ECO:0000313" key="8">
    <source>
        <dbReference type="Proteomes" id="UP000030151"/>
    </source>
</evidence>
<dbReference type="InterPro" id="IPR010071">
    <property type="entry name" value="AA_adenyl_dom"/>
</dbReference>
<name>A0A014MZ12_9HYPO</name>
<reference evidence="7 8" key="1">
    <citation type="submission" date="2014-02" db="EMBL/GenBank/DDBJ databases">
        <title>The genome sequence of the entomopathogenic fungus Metarhizium robertsii ARSEF 2575.</title>
        <authorList>
            <person name="Giuliano Garisto Donzelli B."/>
            <person name="Roe B.A."/>
            <person name="Macmil S.L."/>
            <person name="Krasnoff S.B."/>
            <person name="Gibson D.M."/>
        </authorList>
    </citation>
    <scope>NUCLEOTIDE SEQUENCE [LARGE SCALE GENOMIC DNA]</scope>
    <source>
        <strain evidence="7 8">ARSEF 2575</strain>
    </source>
</reference>
<accession>A0A014MZ12</accession>
<dbReference type="NCBIfam" id="TIGR01733">
    <property type="entry name" value="AA-adenyl-dom"/>
    <property type="match status" value="1"/>
</dbReference>
<dbReference type="Pfam" id="PF00501">
    <property type="entry name" value="AMP-binding"/>
    <property type="match status" value="1"/>
</dbReference>
<comment type="similarity">
    <text evidence="5">Belongs to the NRP synthetase family.</text>
</comment>
<dbReference type="FunFam" id="1.10.1200.10:FF:000005">
    <property type="entry name" value="Nonribosomal peptide synthetase 1"/>
    <property type="match status" value="1"/>
</dbReference>
<dbReference type="SUPFAM" id="SSF52777">
    <property type="entry name" value="CoA-dependent acyltransferases"/>
    <property type="match status" value="3"/>
</dbReference>
<comment type="caution">
    <text evidence="7">The sequence shown here is derived from an EMBL/GenBank/DDBJ whole genome shotgun (WGS) entry which is preliminary data.</text>
</comment>
<dbReference type="Pfam" id="PF00668">
    <property type="entry name" value="Condensation"/>
    <property type="match status" value="1"/>
</dbReference>
<dbReference type="PROSITE" id="PS00012">
    <property type="entry name" value="PHOSPHOPANTETHEINE"/>
    <property type="match status" value="1"/>
</dbReference>
<dbReference type="eggNOG" id="KOG1178">
    <property type="taxonomic scope" value="Eukaryota"/>
</dbReference>
<dbReference type="GO" id="GO:0044550">
    <property type="term" value="P:secondary metabolite biosynthetic process"/>
    <property type="evidence" value="ECO:0007669"/>
    <property type="project" value="TreeGrafter"/>
</dbReference>
<dbReference type="GO" id="GO:0005737">
    <property type="term" value="C:cytoplasm"/>
    <property type="evidence" value="ECO:0007669"/>
    <property type="project" value="TreeGrafter"/>
</dbReference>
<dbReference type="GO" id="GO:0031177">
    <property type="term" value="F:phosphopantetheine binding"/>
    <property type="evidence" value="ECO:0007669"/>
    <property type="project" value="TreeGrafter"/>
</dbReference>
<dbReference type="Gene3D" id="3.30.559.10">
    <property type="entry name" value="Chloramphenicol acetyltransferase-like domain"/>
    <property type="match status" value="1"/>
</dbReference>
<dbReference type="InterPro" id="IPR006162">
    <property type="entry name" value="Ppantetheine_attach_site"/>
</dbReference>
<feature type="domain" description="Carrier" evidence="6">
    <location>
        <begin position="785"/>
        <end position="861"/>
    </location>
</feature>
<dbReference type="PROSITE" id="PS50075">
    <property type="entry name" value="CARRIER"/>
    <property type="match status" value="1"/>
</dbReference>
<dbReference type="HOGENOM" id="CLU_000022_60_3_1"/>
<dbReference type="CDD" id="cd19545">
    <property type="entry name" value="FUM14_C_NRPS-like"/>
    <property type="match status" value="1"/>
</dbReference>
<organism evidence="7 8">
    <name type="scientific">Metarhizium robertsii</name>
    <dbReference type="NCBI Taxonomy" id="568076"/>
    <lineage>
        <taxon>Eukaryota</taxon>
        <taxon>Fungi</taxon>
        <taxon>Dikarya</taxon>
        <taxon>Ascomycota</taxon>
        <taxon>Pezizomycotina</taxon>
        <taxon>Sordariomycetes</taxon>
        <taxon>Hypocreomycetidae</taxon>
        <taxon>Hypocreales</taxon>
        <taxon>Clavicipitaceae</taxon>
        <taxon>Metarhizium</taxon>
    </lineage>
</organism>
<dbReference type="Gene3D" id="3.30.300.30">
    <property type="match status" value="1"/>
</dbReference>
<dbReference type="CDD" id="cd05918">
    <property type="entry name" value="A_NRPS_SidN3_like"/>
    <property type="match status" value="1"/>
</dbReference>
<dbReference type="Gene3D" id="1.10.1200.10">
    <property type="entry name" value="ACP-like"/>
    <property type="match status" value="1"/>
</dbReference>
<keyword evidence="4" id="KW-0436">Ligase</keyword>
<dbReference type="InterPro" id="IPR036736">
    <property type="entry name" value="ACP-like_sf"/>
</dbReference>
<dbReference type="Gene3D" id="3.30.559.30">
    <property type="entry name" value="Nonribosomal peptide synthetase, condensation domain"/>
    <property type="match status" value="2"/>
</dbReference>
<dbReference type="Proteomes" id="UP000030151">
    <property type="component" value="Unassembled WGS sequence"/>
</dbReference>
<dbReference type="Pfam" id="PF00550">
    <property type="entry name" value="PP-binding"/>
    <property type="match status" value="1"/>
</dbReference>
<dbReference type="SUPFAM" id="SSF56801">
    <property type="entry name" value="Acetyl-CoA synthetase-like"/>
    <property type="match status" value="1"/>
</dbReference>
<proteinExistence type="inferred from homology"/>
<evidence type="ECO:0000256" key="2">
    <source>
        <dbReference type="ARBA" id="ARBA00022450"/>
    </source>
</evidence>
<evidence type="ECO:0000256" key="1">
    <source>
        <dbReference type="ARBA" id="ARBA00005179"/>
    </source>
</evidence>
<dbReference type="OrthoDB" id="416786at2759"/>
<dbReference type="FunFam" id="3.40.50.12780:FF:000014">
    <property type="entry name" value="Nonribosomal peptide synthetase 1"/>
    <property type="match status" value="1"/>
</dbReference>
<evidence type="ECO:0000313" key="7">
    <source>
        <dbReference type="EMBL" id="EXU97506.1"/>
    </source>
</evidence>
<dbReference type="PANTHER" id="PTHR45527">
    <property type="entry name" value="NONRIBOSOMAL PEPTIDE SYNTHETASE"/>
    <property type="match status" value="1"/>
</dbReference>
<comment type="pathway">
    <text evidence="1">Secondary metabolite biosynthesis.</text>
</comment>
<dbReference type="PANTHER" id="PTHR45527:SF3">
    <property type="entry name" value="SIDEROPHORE SYNTHETASE (EUROFUNG)"/>
    <property type="match status" value="1"/>
</dbReference>
<evidence type="ECO:0000256" key="5">
    <source>
        <dbReference type="ARBA" id="ARBA00029454"/>
    </source>
</evidence>
<dbReference type="SUPFAM" id="SSF47336">
    <property type="entry name" value="ACP-like"/>
    <property type="match status" value="1"/>
</dbReference>
<dbReference type="EMBL" id="JELW01000036">
    <property type="protein sequence ID" value="EXU97506.1"/>
    <property type="molecule type" value="Genomic_DNA"/>
</dbReference>
<sequence length="1301" mass="143735">MASFTAWKTYLEDYSPCNFPELVAAETSKPGLASVSTSLKESYDRLESFANKHCNNDVAAIFCAAWSLVLRAYTGQDTVCFGRATRNVNACRIDFTSDKSILRILKTLETTCVEKRQTPDVPVSQVSKGTGDFITSFFNTCVLSPNQQRAGQEIDSAGLDMFGIVIIFEVKENVASATIRYQTSLLQENQAISVMNALGQAISEIINQKDQIDNISLLSAAEKSQIYSWNANLAHHPGYRVDELISERCQLNPSALAVSARDGELTYKDLDEASSRLAQRLTALGICPEVFVPVCFEKSRWTIVAMLGVMKAGGAFVLLDPSHPHKRLLDICNKVSAKLIVCSTQYAKLAASLAPFIVELGDNDAKRNGHTEDIQKSDASVTPGTALYSVFTSGSTGTPKGVVSEHSSFLAAMPTYIKSLGLNQESRVFQFASYAFDVTIFDTLMTLTVGGCVCVPSDTERSNDLANAIRHFRATHLSLTPTVARILDPQDFPTLQNLTLGGEKLVASEFSKWVNHVRVVHLYGATECSMMSIQCITGTSSNLQTINHDTGSACWVVDPGSHDRLQAIGAIGELMIEGEIVGRGYLDDAVQTSETFIQSPGWLRELRRNNCNKSVKIYKSGDLVRYAANGSLEFICRKNTQVKLRGQRIELGEVEHHLKLAFPRARFVVAELVTMPDSSRPPMLMAFVRPEDDSSSDSITGGRGSTSTAIFAEPTDEFRSLVPATLSELQNCLPSYMVPSAIIPLAVIPLTGTDKVNRKLLRQLAAELPREQLERYQPTVRSYRTPITNAEKALQKYFGEVLSLPLEQVWADDNFFSLGGDSLTAMKLVSIARKDNYKLTVQNVFKSPQLSDLANLIQDKKSEDDEKPGPFVLVDKKQDVIRAAAQQCHLPRRAIEDIYPCTSLQKGLISETMRDPSAFIARLELPLRSHIDISRLEQAWTAVAKANPILRTRMILSASHGLLQAVVRDNIPWTVSDNAECDDLVVAIGKPLVQLVLCRPTPKEQSQTKLILMMHHSIYDGYTLPLIIKQLRTAYEGGLLDPRPVSPFIRYLASLPNCADYWIPILKDLQTPAFPALPSKAYHPLPNSTAVYATPVSRPSAKQYTPNTYVRLAWAITQSHHQKFSDVFFGTVVSGRNAPVDNIDLMTIPTVATIPCRVTLDTDSVVEDMLHTIQNVATEGIPYEQCGLSNISRLGECPAHACSFQTLLVMQPAAEWDTDDFLQIPKSDANYRADATYAINLFCELEAERLEVTVLYDEKVVHNREMQQILVDFGEALRFIRQTPAGVVGDVLTVLSKSRKE</sequence>
<dbReference type="InterPro" id="IPR045851">
    <property type="entry name" value="AMP-bd_C_sf"/>
</dbReference>
<evidence type="ECO:0000259" key="6">
    <source>
        <dbReference type="PROSITE" id="PS50075"/>
    </source>
</evidence>
<evidence type="ECO:0000256" key="3">
    <source>
        <dbReference type="ARBA" id="ARBA00022553"/>
    </source>
</evidence>
<dbReference type="GO" id="GO:0016874">
    <property type="term" value="F:ligase activity"/>
    <property type="evidence" value="ECO:0007669"/>
    <property type="project" value="UniProtKB-KW"/>
</dbReference>
<keyword evidence="2" id="KW-0596">Phosphopantetheine</keyword>
<keyword evidence="3" id="KW-0597">Phosphoprotein</keyword>